<proteinExistence type="predicted"/>
<dbReference type="RefSeq" id="WP_190861503.1">
    <property type="nucleotide sequence ID" value="NZ_JACXIY010000014.1"/>
</dbReference>
<dbReference type="PROSITE" id="PS00356">
    <property type="entry name" value="HTH_LACI_1"/>
    <property type="match status" value="1"/>
</dbReference>
<dbReference type="Proteomes" id="UP000632125">
    <property type="component" value="Unassembled WGS sequence"/>
</dbReference>
<dbReference type="AlphaFoldDB" id="A0A927CNK5"/>
<protein>
    <submittedName>
        <fullName evidence="5">LacI family DNA-binding transcriptional regulator</fullName>
    </submittedName>
</protein>
<dbReference type="Gene3D" id="1.10.260.40">
    <property type="entry name" value="lambda repressor-like DNA-binding domains"/>
    <property type="match status" value="1"/>
</dbReference>
<evidence type="ECO:0000313" key="6">
    <source>
        <dbReference type="Proteomes" id="UP000632125"/>
    </source>
</evidence>
<keyword evidence="3" id="KW-0804">Transcription</keyword>
<dbReference type="CDD" id="cd01392">
    <property type="entry name" value="HTH_LacI"/>
    <property type="match status" value="1"/>
</dbReference>
<dbReference type="Pfam" id="PF00356">
    <property type="entry name" value="LacI"/>
    <property type="match status" value="1"/>
</dbReference>
<dbReference type="InterPro" id="IPR010982">
    <property type="entry name" value="Lambda_DNA-bd_dom_sf"/>
</dbReference>
<feature type="domain" description="HTH lacI-type" evidence="4">
    <location>
        <begin position="8"/>
        <end position="62"/>
    </location>
</feature>
<dbReference type="PROSITE" id="PS50932">
    <property type="entry name" value="HTH_LACI_2"/>
    <property type="match status" value="1"/>
</dbReference>
<dbReference type="InterPro" id="IPR046335">
    <property type="entry name" value="LacI/GalR-like_sensor"/>
</dbReference>
<evidence type="ECO:0000256" key="3">
    <source>
        <dbReference type="ARBA" id="ARBA00023163"/>
    </source>
</evidence>
<dbReference type="PANTHER" id="PTHR30146">
    <property type="entry name" value="LACI-RELATED TRANSCRIPTIONAL REPRESSOR"/>
    <property type="match status" value="1"/>
</dbReference>
<dbReference type="PANTHER" id="PTHR30146:SF109">
    <property type="entry name" value="HTH-TYPE TRANSCRIPTIONAL REGULATOR GALS"/>
    <property type="match status" value="1"/>
</dbReference>
<dbReference type="SMART" id="SM00354">
    <property type="entry name" value="HTH_LACI"/>
    <property type="match status" value="1"/>
</dbReference>
<evidence type="ECO:0000313" key="5">
    <source>
        <dbReference type="EMBL" id="MBD2869436.1"/>
    </source>
</evidence>
<dbReference type="InterPro" id="IPR028082">
    <property type="entry name" value="Peripla_BP_I"/>
</dbReference>
<dbReference type="SUPFAM" id="SSF53822">
    <property type="entry name" value="Periplasmic binding protein-like I"/>
    <property type="match status" value="1"/>
</dbReference>
<comment type="caution">
    <text evidence="5">The sequence shown here is derived from an EMBL/GenBank/DDBJ whole genome shotgun (WGS) entry which is preliminary data.</text>
</comment>
<keyword evidence="1" id="KW-0805">Transcription regulation</keyword>
<gene>
    <name evidence="5" type="ORF">IDH41_12675</name>
</gene>
<reference evidence="5" key="1">
    <citation type="submission" date="2020-09" db="EMBL/GenBank/DDBJ databases">
        <title>A novel bacterium of genus Paenibacillus, isolated from South China Sea.</title>
        <authorList>
            <person name="Huang H."/>
            <person name="Mo K."/>
            <person name="Hu Y."/>
        </authorList>
    </citation>
    <scope>NUCLEOTIDE SEQUENCE</scope>
    <source>
        <strain evidence="5">IB182493</strain>
    </source>
</reference>
<dbReference type="EMBL" id="JACXIY010000014">
    <property type="protein sequence ID" value="MBD2869436.1"/>
    <property type="molecule type" value="Genomic_DNA"/>
</dbReference>
<accession>A0A927CNK5</accession>
<evidence type="ECO:0000256" key="1">
    <source>
        <dbReference type="ARBA" id="ARBA00023015"/>
    </source>
</evidence>
<dbReference type="Pfam" id="PF13377">
    <property type="entry name" value="Peripla_BP_3"/>
    <property type="match status" value="1"/>
</dbReference>
<dbReference type="Gene3D" id="3.40.50.2300">
    <property type="match status" value="2"/>
</dbReference>
<dbReference type="CDD" id="cd06267">
    <property type="entry name" value="PBP1_LacI_sugar_binding-like"/>
    <property type="match status" value="1"/>
</dbReference>
<keyword evidence="2 5" id="KW-0238">DNA-binding</keyword>
<organism evidence="5 6">
    <name type="scientific">Paenibacillus arenilitoris</name>
    <dbReference type="NCBI Taxonomy" id="2772299"/>
    <lineage>
        <taxon>Bacteria</taxon>
        <taxon>Bacillati</taxon>
        <taxon>Bacillota</taxon>
        <taxon>Bacilli</taxon>
        <taxon>Bacillales</taxon>
        <taxon>Paenibacillaceae</taxon>
        <taxon>Paenibacillus</taxon>
    </lineage>
</organism>
<evidence type="ECO:0000259" key="4">
    <source>
        <dbReference type="PROSITE" id="PS50932"/>
    </source>
</evidence>
<dbReference type="GO" id="GO:0000976">
    <property type="term" value="F:transcription cis-regulatory region binding"/>
    <property type="evidence" value="ECO:0007669"/>
    <property type="project" value="TreeGrafter"/>
</dbReference>
<evidence type="ECO:0000256" key="2">
    <source>
        <dbReference type="ARBA" id="ARBA00023125"/>
    </source>
</evidence>
<name>A0A927CNK5_9BACL</name>
<dbReference type="InterPro" id="IPR000843">
    <property type="entry name" value="HTH_LacI"/>
</dbReference>
<sequence length="342" mass="37347">MSNKKGNLTLKDLAKIVGVSPATASLALADDPRVSAKTKEMVEEAARRLNYVPNEIGRSLRAKRAETIALIFPNTPHNAFSHPYFVELLEGVTEVLVQKGFHLLVSTAPTEQNEQAAYDKIMRNRRADGIILWPASINDSNISRIVESGFPVVYLGKWHHNDVITVERDDYGGAYLATEHLLQAGRRRIAHITGPMEFQVSIDRLDGYRKALEDYKVLYDPSLVVTADYTMESGVAAVHELIGRGIPFDGLFSSNDRMAIGAMKALGAAGISIPDEVAIVGCDNIEMASMTVPALTTIHQSLRTIGTVAATKIIDLLSGQEVGDKQTIIPAELIVRESSRVN</sequence>
<dbReference type="GO" id="GO:0003700">
    <property type="term" value="F:DNA-binding transcription factor activity"/>
    <property type="evidence" value="ECO:0007669"/>
    <property type="project" value="TreeGrafter"/>
</dbReference>
<dbReference type="SUPFAM" id="SSF47413">
    <property type="entry name" value="lambda repressor-like DNA-binding domains"/>
    <property type="match status" value="1"/>
</dbReference>
<keyword evidence="6" id="KW-1185">Reference proteome</keyword>